<dbReference type="GeneID" id="64703505"/>
<sequence length="667" mass="74503">MSDAGDEVFSDAGDGLSSIYSTESQYQCFTSTDTLVAICHALEEDPIDWWGIYVPLESWIPPRPESMPTFRGIIGLESYPNADDIPIAAYRFCAELLHYYEYRSDSMGKKEKNYELCFNGDFDEVTSMLSDPQLFRRFPNNWRSRRSIIGRKRCNIGKLFSPMIPTIADGPASLNEVSVADPYDCGWEADTTAPEDALMPAEGDVTLEARSPASLYPVSPAVDNNPYDCGWDGPIVDGPASSIELSKADSYDCRWEDDGQALEKATTPGETLQNGQPEEIPAPSLNQMRDEVMQEPIPIDDPYNCGWDNSMVNGTASPNESATADPYNCGWNGEIATEEIPRNESTADPYDCGWEDTITPLMIMSSEDRLDVRRDEGEQQSSRDSTDFTETADPYDCGWDRDAAVREEDTMLGDITDAPYGYGWGDFPKTAAIQNPSHHDGDDSRNGDKLPMARFVSDALDLFADDGMHTKNMLLEAEKDSTEDLYDCRWDDLMDDTIIMQQLEERDMREETNVIDLTLSEGGDVIDLTLLEGDVIDLTLPEGGDVIDITSTSVNSRRSISHNVFETAEKSMRRAIGRLNSIGHDNFDQYVCSIVEPAAGCVPDPQPAITFMANRNLFGAYTEARDRVTELGTDVINIHRLLNIHRRIMEPLDATITSLEQRERRLQ</sequence>
<proteinExistence type="predicted"/>
<dbReference type="OrthoDB" id="2652755at2759"/>
<dbReference type="EMBL" id="JABBWM010000015">
    <property type="protein sequence ID" value="KAG2112361.1"/>
    <property type="molecule type" value="Genomic_DNA"/>
</dbReference>
<dbReference type="AlphaFoldDB" id="A0A9P7FBH9"/>
<dbReference type="RefSeq" id="XP_041295292.1">
    <property type="nucleotide sequence ID" value="XM_041441246.1"/>
</dbReference>
<accession>A0A9P7FBH9</accession>
<keyword evidence="3" id="KW-1185">Reference proteome</keyword>
<reference evidence="2" key="1">
    <citation type="journal article" date="2020" name="New Phytol.">
        <title>Comparative genomics reveals dynamic genome evolution in host specialist ectomycorrhizal fungi.</title>
        <authorList>
            <person name="Lofgren L.A."/>
            <person name="Nguyen N.H."/>
            <person name="Vilgalys R."/>
            <person name="Ruytinx J."/>
            <person name="Liao H.L."/>
            <person name="Branco S."/>
            <person name="Kuo A."/>
            <person name="LaButti K."/>
            <person name="Lipzen A."/>
            <person name="Andreopoulos W."/>
            <person name="Pangilinan J."/>
            <person name="Riley R."/>
            <person name="Hundley H."/>
            <person name="Na H."/>
            <person name="Barry K."/>
            <person name="Grigoriev I.V."/>
            <person name="Stajich J.E."/>
            <person name="Kennedy P.G."/>
        </authorList>
    </citation>
    <scope>NUCLEOTIDE SEQUENCE</scope>
    <source>
        <strain evidence="2">FC423</strain>
    </source>
</reference>
<gene>
    <name evidence="2" type="ORF">F5147DRAFT_771427</name>
</gene>
<evidence type="ECO:0000313" key="2">
    <source>
        <dbReference type="EMBL" id="KAG2112361.1"/>
    </source>
</evidence>
<name>A0A9P7FBH9_9AGAM</name>
<comment type="caution">
    <text evidence="2">The sequence shown here is derived from an EMBL/GenBank/DDBJ whole genome shotgun (WGS) entry which is preliminary data.</text>
</comment>
<dbReference type="Proteomes" id="UP000823399">
    <property type="component" value="Unassembled WGS sequence"/>
</dbReference>
<evidence type="ECO:0000313" key="3">
    <source>
        <dbReference type="Proteomes" id="UP000823399"/>
    </source>
</evidence>
<organism evidence="2 3">
    <name type="scientific">Suillus discolor</name>
    <dbReference type="NCBI Taxonomy" id="1912936"/>
    <lineage>
        <taxon>Eukaryota</taxon>
        <taxon>Fungi</taxon>
        <taxon>Dikarya</taxon>
        <taxon>Basidiomycota</taxon>
        <taxon>Agaricomycotina</taxon>
        <taxon>Agaricomycetes</taxon>
        <taxon>Agaricomycetidae</taxon>
        <taxon>Boletales</taxon>
        <taxon>Suillineae</taxon>
        <taxon>Suillaceae</taxon>
        <taxon>Suillus</taxon>
    </lineage>
</organism>
<protein>
    <submittedName>
        <fullName evidence="2">Uncharacterized protein</fullName>
    </submittedName>
</protein>
<evidence type="ECO:0000256" key="1">
    <source>
        <dbReference type="SAM" id="MobiDB-lite"/>
    </source>
</evidence>
<feature type="region of interest" description="Disordered" evidence="1">
    <location>
        <begin position="370"/>
        <end position="394"/>
    </location>
</feature>